<accession>A0A4Z2FYI9</accession>
<evidence type="ECO:0000313" key="3">
    <source>
        <dbReference type="Proteomes" id="UP000314294"/>
    </source>
</evidence>
<evidence type="ECO:0000256" key="1">
    <source>
        <dbReference type="SAM" id="MobiDB-lite"/>
    </source>
</evidence>
<keyword evidence="3" id="KW-1185">Reference proteome</keyword>
<dbReference type="AlphaFoldDB" id="A0A4Z2FYI9"/>
<evidence type="ECO:0000313" key="2">
    <source>
        <dbReference type="EMBL" id="TNN45412.1"/>
    </source>
</evidence>
<organism evidence="2 3">
    <name type="scientific">Liparis tanakae</name>
    <name type="common">Tanaka's snailfish</name>
    <dbReference type="NCBI Taxonomy" id="230148"/>
    <lineage>
        <taxon>Eukaryota</taxon>
        <taxon>Metazoa</taxon>
        <taxon>Chordata</taxon>
        <taxon>Craniata</taxon>
        <taxon>Vertebrata</taxon>
        <taxon>Euteleostomi</taxon>
        <taxon>Actinopterygii</taxon>
        <taxon>Neopterygii</taxon>
        <taxon>Teleostei</taxon>
        <taxon>Neoteleostei</taxon>
        <taxon>Acanthomorphata</taxon>
        <taxon>Eupercaria</taxon>
        <taxon>Perciformes</taxon>
        <taxon>Cottioidei</taxon>
        <taxon>Cottales</taxon>
        <taxon>Liparidae</taxon>
        <taxon>Liparis</taxon>
    </lineage>
</organism>
<sequence>MEMPGMPGPVYLALQVTTVHGGGRGGRVFACHSSLALRCVFARPRGAVERAGSEAAAAKRTARRGGLGKIGFAAVYGGTTPHGHIRVGSLRTAIHPSTRSNGVKRGRLGRTPWEDVEESRRGGKRGNTWSGPEQRQETETESVKGMR</sequence>
<feature type="region of interest" description="Disordered" evidence="1">
    <location>
        <begin position="94"/>
        <end position="147"/>
    </location>
</feature>
<dbReference type="Proteomes" id="UP000314294">
    <property type="component" value="Unassembled WGS sequence"/>
</dbReference>
<feature type="compositionally biased region" description="Basic and acidic residues" evidence="1">
    <location>
        <begin position="134"/>
        <end position="147"/>
    </location>
</feature>
<proteinExistence type="predicted"/>
<reference evidence="2 3" key="1">
    <citation type="submission" date="2019-03" db="EMBL/GenBank/DDBJ databases">
        <title>First draft genome of Liparis tanakae, snailfish: a comprehensive survey of snailfish specific genes.</title>
        <authorList>
            <person name="Kim W."/>
            <person name="Song I."/>
            <person name="Jeong J.-H."/>
            <person name="Kim D."/>
            <person name="Kim S."/>
            <person name="Ryu S."/>
            <person name="Song J.Y."/>
            <person name="Lee S.K."/>
        </authorList>
    </citation>
    <scope>NUCLEOTIDE SEQUENCE [LARGE SCALE GENOMIC DNA]</scope>
    <source>
        <tissue evidence="2">Muscle</tissue>
    </source>
</reference>
<dbReference type="EMBL" id="SRLO01000848">
    <property type="protein sequence ID" value="TNN45412.1"/>
    <property type="molecule type" value="Genomic_DNA"/>
</dbReference>
<name>A0A4Z2FYI9_9TELE</name>
<comment type="caution">
    <text evidence="2">The sequence shown here is derived from an EMBL/GenBank/DDBJ whole genome shotgun (WGS) entry which is preliminary data.</text>
</comment>
<gene>
    <name evidence="2" type="ORF">EYF80_044399</name>
</gene>
<protein>
    <submittedName>
        <fullName evidence="2">Uncharacterized protein</fullName>
    </submittedName>
</protein>